<comment type="similarity">
    <text evidence="1">Belongs to the Teseptimavirus DNA helicase/primase family.</text>
</comment>
<dbReference type="InterPro" id="IPR007694">
    <property type="entry name" value="DNA_helicase_DnaB-like_C"/>
</dbReference>
<keyword evidence="1" id="KW-0067">ATP-binding</keyword>
<feature type="domain" description="Toprim" evidence="2">
    <location>
        <begin position="138"/>
        <end position="225"/>
    </location>
</feature>
<dbReference type="GO" id="GO:0039693">
    <property type="term" value="P:viral DNA genome replication"/>
    <property type="evidence" value="ECO:0007669"/>
    <property type="project" value="UniProtKB-UniRule"/>
</dbReference>
<keyword evidence="1" id="KW-0808">Transferase</keyword>
<feature type="site" description="dTTP/dATP binding" evidence="1">
    <location>
        <position position="513"/>
    </location>
</feature>
<feature type="binding site" evidence="1">
    <location>
        <position position="144"/>
    </location>
    <ligand>
        <name>Mg(2+)</name>
        <dbReference type="ChEBI" id="CHEBI:18420"/>
        <label>1</label>
        <note>catalytic</note>
    </ligand>
</feature>
<keyword evidence="1" id="KW-0639">Primosome</keyword>
<evidence type="ECO:0000313" key="4">
    <source>
        <dbReference type="EMBL" id="WMM95317.1"/>
    </source>
</evidence>
<reference evidence="4 5" key="1">
    <citation type="submission" date="2023-08" db="EMBL/GenBank/DDBJ databases">
        <authorList>
            <person name="Du S."/>
            <person name="Wu Z."/>
            <person name="Wu Y."/>
            <person name="Yang M."/>
            <person name="Shao J."/>
            <person name="Liu H."/>
            <person name="Zhao Y."/>
            <person name="Zhang Z."/>
        </authorList>
    </citation>
    <scope>NUCLEOTIDE SEQUENCE [LARGE SCALE GENOMIC DNA]</scope>
</reference>
<feature type="site" description="dTTP/dATP binding" evidence="1">
    <location>
        <position position="500"/>
    </location>
</feature>
<evidence type="ECO:0000313" key="5">
    <source>
        <dbReference type="Proteomes" id="UP001302562"/>
    </source>
</evidence>
<sequence length="538" mass="58549">MQNTASANFIHHTSCNDCGSSDALGIYDDGSSWCFSCGTFKKGDTVDITPKTPSNTGLIPTGEVRSLPKRKLNEETCRKFGYTISEYQGQLVHVANYKNSEGKVVAQKIRFADKSFKFLGAPKEAGLYGEHLWREGGKMLVITEGEIDALSMSQAQGNKFPVVSLPNGAQAAKKAVQKSLDFVESFDKVVLMFDMDDAGRAAAVEVAQLLTPSKAHIATLPLKDASDMLVAGKQADLINAMWDAKLYRPDGIIDGRDLLDQVLAVDDTPSIPYPFDALNNKTHGMRRGELITITAGSGVGKSQICREIAYHLIKQGESLGYIALEENVKRTALGLMGLAIDKPLHLDREGVDDDLIKSAFDDTVGSGRVYLYDHFGSMATDNLLNRVRYLAKSCGVGWVVLDHLSIVVSGVDDGDERKAIDVIMTKLRSLVEETGIGLILVSHLRRPSGDKGWEEGLQTSLNSLRGSAAIAQLSDMCIGVERNQQGDNPNVSTLRVLKNRFSGETGVGAYLYYNKDTGRMIETDDPNTAFGDGMDEDF</sequence>
<evidence type="ECO:0000256" key="1">
    <source>
        <dbReference type="HAMAP-Rule" id="MF_04154"/>
    </source>
</evidence>
<dbReference type="GO" id="GO:0016787">
    <property type="term" value="F:hydrolase activity"/>
    <property type="evidence" value="ECO:0007669"/>
    <property type="project" value="UniProtKB-KW"/>
</dbReference>
<accession>A0AAX3ZXG4</accession>
<dbReference type="InterPro" id="IPR034154">
    <property type="entry name" value="TOPRIM_DnaG/twinkle"/>
</dbReference>
<dbReference type="PANTHER" id="PTHR12873:SF0">
    <property type="entry name" value="TWINKLE MTDNA HELICASE"/>
    <property type="match status" value="1"/>
</dbReference>
<keyword evidence="1" id="KW-0863">Zinc-finger</keyword>
<dbReference type="SMART" id="SM00778">
    <property type="entry name" value="Prim_Zn_Ribbon"/>
    <property type="match status" value="1"/>
</dbReference>
<dbReference type="InterPro" id="IPR027032">
    <property type="entry name" value="Twinkle-like"/>
</dbReference>
<keyword evidence="1" id="KW-1194">Viral DNA replication</keyword>
<feature type="binding site" evidence="1">
    <location>
        <position position="34"/>
    </location>
    <ligand>
        <name>Zn(2+)</name>
        <dbReference type="ChEBI" id="CHEBI:29105"/>
    </ligand>
</feature>
<dbReference type="PANTHER" id="PTHR12873">
    <property type="entry name" value="T7-LIKE MITOCHONDRIAL DNA HELICASE"/>
    <property type="match status" value="1"/>
</dbReference>
<dbReference type="CDD" id="cd19483">
    <property type="entry name" value="RecA-like_Gp4D_helicase"/>
    <property type="match status" value="1"/>
</dbReference>
<keyword evidence="1" id="KW-0460">Magnesium</keyword>
<feature type="zinc finger region" description="C4-like; zinc ribbon fold" evidence="1">
    <location>
        <begin position="15"/>
        <end position="37"/>
    </location>
</feature>
<dbReference type="SUPFAM" id="SSF52540">
    <property type="entry name" value="P-loop containing nucleoside triphosphate hydrolases"/>
    <property type="match status" value="1"/>
</dbReference>
<feature type="binding site" evidence="1">
    <location>
        <begin position="295"/>
        <end position="302"/>
    </location>
    <ligand>
        <name>ATP</name>
        <dbReference type="ChEBI" id="CHEBI:30616"/>
    </ligand>
</feature>
<evidence type="ECO:0000259" key="3">
    <source>
        <dbReference type="PROSITE" id="PS51199"/>
    </source>
</evidence>
<dbReference type="InterPro" id="IPR048774">
    <property type="entry name" value="Helic-prim_T7_N"/>
</dbReference>
<evidence type="ECO:0000259" key="2">
    <source>
        <dbReference type="PROSITE" id="PS50880"/>
    </source>
</evidence>
<keyword evidence="1" id="KW-0511">Multifunctional enzyme</keyword>
<comment type="cofactor">
    <cofactor evidence="1">
        <name>Mg(2+)</name>
        <dbReference type="ChEBI" id="CHEBI:18420"/>
    </cofactor>
    <text evidence="1">Binds 2 Mg(2+), one of which is catalytic.</text>
</comment>
<protein>
    <recommendedName>
        <fullName evidence="1">DNA helicase/primase</fullName>
        <ecNumber evidence="1">2.7.7.-</ecNumber>
        <ecNumber evidence="1">3.6.4.12</ecNumber>
    </recommendedName>
</protein>
<comment type="catalytic activity">
    <reaction evidence="1">
        <text>ATP + H2O = ADP + phosphate + H(+)</text>
        <dbReference type="Rhea" id="RHEA:13065"/>
        <dbReference type="ChEBI" id="CHEBI:15377"/>
        <dbReference type="ChEBI" id="CHEBI:15378"/>
        <dbReference type="ChEBI" id="CHEBI:30616"/>
        <dbReference type="ChEBI" id="CHEBI:43474"/>
        <dbReference type="ChEBI" id="CHEBI:456216"/>
        <dbReference type="EC" id="3.6.4.12"/>
    </reaction>
</comment>
<dbReference type="EC" id="3.6.4.12" evidence="1"/>
<comment type="function">
    <text evidence="1">ATP-dependent DNA helicase and primase essential for viral DNA replication and recombination. The helicase moves 5' -&gt; 3' on the lagging strand template, unwinding the DNA duplex ahead of the leading strand polymerase at the replication fork and generating ssDNA for both leading and lagging strand synthesis. ATP or dTTP hydrolysis propels each helicase domain to translocate sequentially along DNA. Mediates strand transfer when a joint molecule is available and participates in recombinational DNA repair through its role in strand exchange. Primase activity synthesizes short RNA primers at the sequence 5'-GTC-3' on the lagging strand that the polymerase elongates using dNTPs and providing the primase is still present.</text>
</comment>
<dbReference type="Gene3D" id="3.40.50.300">
    <property type="entry name" value="P-loop containing nucleotide triphosphate hydrolases"/>
    <property type="match status" value="1"/>
</dbReference>
<dbReference type="PROSITE" id="PS51199">
    <property type="entry name" value="SF4_HELICASE"/>
    <property type="match status" value="1"/>
</dbReference>
<feature type="binding site" evidence="1">
    <location>
        <position position="15"/>
    </location>
    <ligand>
        <name>Zn(2+)</name>
        <dbReference type="ChEBI" id="CHEBI:29105"/>
    </ligand>
</feature>
<feature type="site" description="dTTP/dATP binding" evidence="1">
    <location>
        <position position="482"/>
    </location>
</feature>
<dbReference type="SMART" id="SM00493">
    <property type="entry name" value="TOPRIM"/>
    <property type="match status" value="1"/>
</dbReference>
<dbReference type="GO" id="GO:0005524">
    <property type="term" value="F:ATP binding"/>
    <property type="evidence" value="ECO:0007669"/>
    <property type="project" value="UniProtKB-UniRule"/>
</dbReference>
<dbReference type="GO" id="GO:0006269">
    <property type="term" value="P:DNA replication, synthesis of primer"/>
    <property type="evidence" value="ECO:0007669"/>
    <property type="project" value="UniProtKB-KW"/>
</dbReference>
<dbReference type="GO" id="GO:0003697">
    <property type="term" value="F:single-stranded DNA binding"/>
    <property type="evidence" value="ECO:0007669"/>
    <property type="project" value="InterPro"/>
</dbReference>
<dbReference type="GO" id="GO:0043139">
    <property type="term" value="F:5'-3' DNA helicase activity"/>
    <property type="evidence" value="ECO:0007669"/>
    <property type="project" value="InterPro"/>
</dbReference>
<feature type="binding site" evidence="1">
    <location>
        <position position="18"/>
    </location>
    <ligand>
        <name>Zn(2+)</name>
        <dbReference type="ChEBI" id="CHEBI:29105"/>
    </ligand>
</feature>
<dbReference type="Pfam" id="PF21268">
    <property type="entry name" value="Helic-prim_T7_N"/>
    <property type="match status" value="1"/>
</dbReference>
<keyword evidence="1" id="KW-0862">Zinc</keyword>
<dbReference type="SUPFAM" id="SSF56731">
    <property type="entry name" value="DNA primase core"/>
    <property type="match status" value="1"/>
</dbReference>
<dbReference type="Gene3D" id="2.20.25.10">
    <property type="match status" value="1"/>
</dbReference>
<dbReference type="GO" id="GO:0003899">
    <property type="term" value="F:DNA-directed RNA polymerase activity"/>
    <property type="evidence" value="ECO:0007669"/>
    <property type="project" value="UniProtKB-UniRule"/>
</dbReference>
<dbReference type="Pfam" id="PF03796">
    <property type="entry name" value="DnaB_C"/>
    <property type="match status" value="1"/>
</dbReference>
<feature type="domain" description="SF4 helicase" evidence="3">
    <location>
        <begin position="264"/>
        <end position="526"/>
    </location>
</feature>
<dbReference type="Pfam" id="PF13155">
    <property type="entry name" value="Toprim_2"/>
    <property type="match status" value="1"/>
</dbReference>
<dbReference type="HAMAP" id="MF_04154">
    <property type="entry name" value="Helic_Prim_T7"/>
    <property type="match status" value="1"/>
</dbReference>
<feature type="site" description="dTTP/dATP binding" evidence="1">
    <location>
        <position position="443"/>
    </location>
</feature>
<dbReference type="InterPro" id="IPR027417">
    <property type="entry name" value="P-loop_NTPase"/>
</dbReference>
<gene>
    <name evidence="4" type="ORF">CRP125_gp14</name>
</gene>
<comment type="subunit">
    <text evidence="1">Homohexamer. Assembles as a hexamer onto linear or circular ssDNA in the presence of ATP or dTTP. Interacts (via C-terminus) with the viral DNA polymerase that is bound to DNA; this interaction is essential to initiate leading-strand DNA synthesis. The priming complex consists of 2 DNA polymerases and 1 helicase-primase hexamer that assemble on the DNA template. Interacts with the single-stranded DNA-binding protein. Part of the replicase complex that includes the DNA polymerase, the primase/helicase and the single-stranded DNA binding protein.</text>
</comment>
<keyword evidence="1" id="KW-0347">Helicase</keyword>
<dbReference type="Proteomes" id="UP001302562">
    <property type="component" value="Segment"/>
</dbReference>
<dbReference type="EC" id="2.7.7.-" evidence="1"/>
<dbReference type="SUPFAM" id="SSF57783">
    <property type="entry name" value="Zinc beta-ribbon"/>
    <property type="match status" value="1"/>
</dbReference>
<keyword evidence="1" id="KW-0547">Nucleotide-binding</keyword>
<dbReference type="InterPro" id="IPR013237">
    <property type="entry name" value="Phage_T7_Gp4_N"/>
</dbReference>
<feature type="binding site" evidence="1">
    <location>
        <position position="194"/>
    </location>
    <ligand>
        <name>Mg(2+)</name>
        <dbReference type="ChEBI" id="CHEBI:18420"/>
        <label>1</label>
        <note>catalytic</note>
    </ligand>
</feature>
<keyword evidence="1" id="KW-0235">DNA replication</keyword>
<feature type="binding site" evidence="1">
    <location>
        <position position="224"/>
    </location>
    <ligand>
        <name>Mg(2+)</name>
        <dbReference type="ChEBI" id="CHEBI:18420"/>
        <label>2</label>
    </ligand>
</feature>
<keyword evidence="1" id="KW-0479">Metal-binding</keyword>
<dbReference type="GO" id="GO:0008270">
    <property type="term" value="F:zinc ion binding"/>
    <property type="evidence" value="ECO:0007669"/>
    <property type="project" value="UniProtKB-UniRule"/>
</dbReference>
<keyword evidence="1" id="KW-0378">Hydrolase</keyword>
<comment type="domain">
    <text evidence="1">The N-terminus zinc finger domain is essential for delivering the primed DNA template to the DNA polymerase. The central core domain contains the primase activity. The C-terminus region is responsible for the helicase activity and binds 1 Mg(2+)-dTTP.</text>
</comment>
<dbReference type="EMBL" id="OR420743">
    <property type="protein sequence ID" value="WMM95317.1"/>
    <property type="molecule type" value="Genomic_DNA"/>
</dbReference>
<dbReference type="Gene3D" id="2.20.25.180">
    <property type="match status" value="1"/>
</dbReference>
<keyword evidence="5" id="KW-1185">Reference proteome</keyword>
<comment type="caution">
    <text evidence="1">Lacks conserved residue(s) required for the propagation of feature annotation.</text>
</comment>
<dbReference type="InterPro" id="IPR006171">
    <property type="entry name" value="TOPRIM_dom"/>
</dbReference>
<feature type="binding site" evidence="1">
    <location>
        <position position="37"/>
    </location>
    <ligand>
        <name>Zn(2+)</name>
        <dbReference type="ChEBI" id="CHEBI:29105"/>
    </ligand>
</feature>
<dbReference type="InterPro" id="IPR046394">
    <property type="entry name" value="Helic_Prim_T7"/>
</dbReference>
<organism evidence="4 5">
    <name type="scientific">Roseobacter phage CRP-125</name>
    <dbReference type="NCBI Taxonomy" id="3072844"/>
    <lineage>
        <taxon>Viruses</taxon>
        <taxon>Duplodnaviria</taxon>
        <taxon>Heunggongvirae</taxon>
        <taxon>Uroviricota</taxon>
        <taxon>Caudoviricetes</taxon>
        <taxon>Autographivirales</taxon>
        <taxon>Autographivirales incertae sedis</taxon>
        <taxon>Actaeavirus</taxon>
        <taxon>Actaeavirus CRP125</taxon>
    </lineage>
</organism>
<dbReference type="PROSITE" id="PS50880">
    <property type="entry name" value="TOPRIM"/>
    <property type="match status" value="1"/>
</dbReference>
<name>A0AAX3ZXG4_9CAUD</name>
<keyword evidence="1" id="KW-0548">Nucleotidyltransferase</keyword>
<dbReference type="Gene3D" id="3.40.1360.10">
    <property type="match status" value="1"/>
</dbReference>
<dbReference type="CDD" id="cd01029">
    <property type="entry name" value="TOPRIM_primases"/>
    <property type="match status" value="1"/>
</dbReference>
<proteinExistence type="inferred from homology"/>